<reference evidence="2" key="1">
    <citation type="journal article" date="2021" name="J. Anim. Genet.">
        <title>Illuminating the plant rhabdovirus landscape through metatranscriptomics data.</title>
        <authorList>
            <person name="Bejerman N."/>
            <person name="Dietzgen R.G."/>
            <person name="Debat H."/>
        </authorList>
    </citation>
    <scope>NUCLEOTIDE SEQUENCE</scope>
</reference>
<dbReference type="GeneID" id="80541019"/>
<feature type="region of interest" description="Disordered" evidence="1">
    <location>
        <begin position="200"/>
        <end position="235"/>
    </location>
</feature>
<evidence type="ECO:0000313" key="2">
    <source>
        <dbReference type="EMBL" id="DAF42340.1"/>
    </source>
</evidence>
<organism evidence="2 3">
    <name type="scientific">Nymphaea alba virus 1</name>
    <dbReference type="NCBI Taxonomy" id="2793733"/>
    <lineage>
        <taxon>Viruses</taxon>
        <taxon>Riboviria</taxon>
        <taxon>Orthornavirae</taxon>
        <taxon>Negarnaviricota</taxon>
        <taxon>Haploviricotina</taxon>
        <taxon>Monjiviricetes</taxon>
        <taxon>Mononegavirales</taxon>
        <taxon>Rhabdoviridae</taxon>
        <taxon>Betarhabdovirinae</taxon>
        <taxon>Alphacytorhabdovirus</taxon>
        <taxon>Alphacytorhabdovirus nymphaeae</taxon>
        <taxon>Cytorhabdovirus nymphaeae</taxon>
    </lineage>
</organism>
<evidence type="ECO:0000256" key="1">
    <source>
        <dbReference type="SAM" id="MobiDB-lite"/>
    </source>
</evidence>
<dbReference type="KEGG" id="vg:80541019"/>
<dbReference type="Proteomes" id="UP001161595">
    <property type="component" value="Segment"/>
</dbReference>
<name>A0A8D9PGY1_9RHAB</name>
<proteinExistence type="predicted"/>
<reference evidence="2" key="2">
    <citation type="journal article" date="2021" name="Viruses">
        <title>Illuminating the Plant Rhabdovirus Landscape through Metatranscriptomics Data.</title>
        <authorList>
            <person name="Bejerman N."/>
            <person name="Dietzgen R.G."/>
            <person name="Debat H."/>
        </authorList>
    </citation>
    <scope>NUCLEOTIDE SEQUENCE</scope>
</reference>
<dbReference type="RefSeq" id="YP_010802293.1">
    <property type="nucleotide sequence ID" value="NC_076979.1"/>
</dbReference>
<keyword evidence="3" id="KW-1185">Reference proteome</keyword>
<accession>A0A8D9PGY1</accession>
<evidence type="ECO:0000313" key="3">
    <source>
        <dbReference type="Proteomes" id="UP001161595"/>
    </source>
</evidence>
<protein>
    <submittedName>
        <fullName evidence="2">P</fullName>
    </submittedName>
</protein>
<dbReference type="EMBL" id="BK014307">
    <property type="protein sequence ID" value="DAF42340.1"/>
    <property type="molecule type" value="Viral_cRNA"/>
</dbReference>
<sequence>MADMDYSDVGNPVDSVLGGLFDDEDTGSLDARPEIPPVLPLSNKAVVDAPLPNVDPQLSKILDTLKNVCDYFGVLMSSPMVNQIKTLSAKETITESHLMWYVRGVIIATSNTVMPSITDAIADMSMETKQMQNTVSQLRRTATEVDKTATSLNRRMRESADSIKVEFESVLKQVARAAEIDLQAKPVITVADSTPLSSVLPTTLEEADNPAQSSRRIDDPVLSQPPPPQTKVAETRADNTRVIAAKRALMQKAGVAPKIISAVPDDLVDKVVSNDLLIEVGKAILPLKVRAALKTLFIENISKGLEAD</sequence>